<feature type="domain" description="Serine aminopeptidase S33" evidence="3">
    <location>
        <begin position="106"/>
        <end position="344"/>
    </location>
</feature>
<evidence type="ECO:0000259" key="3">
    <source>
        <dbReference type="Pfam" id="PF12146"/>
    </source>
</evidence>
<dbReference type="InterPro" id="IPR022742">
    <property type="entry name" value="Hydrolase_4"/>
</dbReference>
<dbReference type="PANTHER" id="PTHR10794">
    <property type="entry name" value="ABHYDROLASE DOMAIN-CONTAINING PROTEIN"/>
    <property type="match status" value="1"/>
</dbReference>
<dbReference type="PIRSF" id="PIRSF005211">
    <property type="entry name" value="Ab_hydro_YheT"/>
    <property type="match status" value="1"/>
</dbReference>
<dbReference type="PANTHER" id="PTHR10794:SF93">
    <property type="entry name" value="SERINE AMINOPEPTIDASE S33 DOMAIN-CONTAINING PROTEIN"/>
    <property type="match status" value="1"/>
</dbReference>
<dbReference type="Proteomes" id="UP000202440">
    <property type="component" value="Chromosome"/>
</dbReference>
<accession>A0A222FGB6</accession>
<evidence type="ECO:0000256" key="2">
    <source>
        <dbReference type="PIRSR" id="PIRSR005211-1"/>
    </source>
</evidence>
<dbReference type="AlphaFoldDB" id="A0A222FGB6"/>
<dbReference type="InterPro" id="IPR012020">
    <property type="entry name" value="ABHD4"/>
</dbReference>
<keyword evidence="5" id="KW-1185">Reference proteome</keyword>
<reference evidence="4 5" key="1">
    <citation type="submission" date="2017-07" db="EMBL/GenBank/DDBJ databases">
        <title>Annotated genome sequence of Bacterioplanes sanyensis isolated from Red Sea.</title>
        <authorList>
            <person name="Rehman Z.U."/>
        </authorList>
    </citation>
    <scope>NUCLEOTIDE SEQUENCE [LARGE SCALE GENOMIC DNA]</scope>
    <source>
        <strain evidence="4 5">NV9</strain>
    </source>
</reference>
<evidence type="ECO:0000256" key="1">
    <source>
        <dbReference type="ARBA" id="ARBA00010884"/>
    </source>
</evidence>
<protein>
    <recommendedName>
        <fullName evidence="3">Serine aminopeptidase S33 domain-containing protein</fullName>
    </recommendedName>
</protein>
<evidence type="ECO:0000313" key="4">
    <source>
        <dbReference type="EMBL" id="ASP37544.1"/>
    </source>
</evidence>
<name>A0A222FGB6_9GAMM</name>
<dbReference type="KEGG" id="bsan:CHH28_02135"/>
<dbReference type="InterPro" id="IPR050960">
    <property type="entry name" value="AB_hydrolase_4_sf"/>
</dbReference>
<dbReference type="GO" id="GO:0034338">
    <property type="term" value="F:short-chain carboxylesterase activity"/>
    <property type="evidence" value="ECO:0007669"/>
    <property type="project" value="TreeGrafter"/>
</dbReference>
<dbReference type="InterPro" id="IPR029058">
    <property type="entry name" value="AB_hydrolase_fold"/>
</dbReference>
<dbReference type="EMBL" id="CP022530">
    <property type="protein sequence ID" value="ASP37544.1"/>
    <property type="molecule type" value="Genomic_DNA"/>
</dbReference>
<feature type="active site" description="Charge relay system" evidence="2">
    <location>
        <position position="184"/>
    </location>
</feature>
<sequence>MMWWVGLCLVVAIWAYYVSSAARRPELHYLATAEHQRLLQQIPQLQQRFWVTPWLFNGYLQLLWLGLRKRFAAPLQYDRSEPMVMADGGTTALHWLDRGVSDDTPIIIVLHTITGSAHSMRGLMQDLQQQTGWRMVLCERRGHGELALTSAKFNTMGDVEDLVEHVVAIEAQFPSAPLYMMGVSAGTGLLTRYLVQQGQNTPVKAAFSYCPGYDIEVAFSRAAPWLSKKMARKLIQQFVTPNETVLLNHATALEAPDDYHALASAQSLQQFQERLYRFSGYDSLADYMAHCNPVNGMENIAIPVMVLNAEDDPICAADNVRDFQAMLSQLPEVMLVITRRGTHCAHFSGIWPKPWAHQLAGRYFLVCQQASGSD</sequence>
<proteinExistence type="inferred from homology"/>
<gene>
    <name evidence="4" type="ORF">CHH28_02135</name>
</gene>
<feature type="active site" description="Charge relay system" evidence="2">
    <location>
        <position position="312"/>
    </location>
</feature>
<feature type="active site" description="Charge relay system" evidence="2">
    <location>
        <position position="343"/>
    </location>
</feature>
<dbReference type="Gene3D" id="3.40.50.1820">
    <property type="entry name" value="alpha/beta hydrolase"/>
    <property type="match status" value="1"/>
</dbReference>
<dbReference type="SUPFAM" id="SSF53474">
    <property type="entry name" value="alpha/beta-Hydrolases"/>
    <property type="match status" value="1"/>
</dbReference>
<dbReference type="OrthoDB" id="6794451at2"/>
<evidence type="ECO:0000313" key="5">
    <source>
        <dbReference type="Proteomes" id="UP000202440"/>
    </source>
</evidence>
<dbReference type="GO" id="GO:0047372">
    <property type="term" value="F:monoacylglycerol lipase activity"/>
    <property type="evidence" value="ECO:0007669"/>
    <property type="project" value="TreeGrafter"/>
</dbReference>
<dbReference type="RefSeq" id="WP_094058762.1">
    <property type="nucleotide sequence ID" value="NZ_CP022530.1"/>
</dbReference>
<organism evidence="4 5">
    <name type="scientific">Bacterioplanes sanyensis</name>
    <dbReference type="NCBI Taxonomy" id="1249553"/>
    <lineage>
        <taxon>Bacteria</taxon>
        <taxon>Pseudomonadati</taxon>
        <taxon>Pseudomonadota</taxon>
        <taxon>Gammaproteobacteria</taxon>
        <taxon>Oceanospirillales</taxon>
        <taxon>Oceanospirillaceae</taxon>
        <taxon>Bacterioplanes</taxon>
    </lineage>
</organism>
<comment type="similarity">
    <text evidence="1">Belongs to the AB hydrolase superfamily. AB hydrolase 4 family.</text>
</comment>
<dbReference type="Pfam" id="PF12146">
    <property type="entry name" value="Hydrolase_4"/>
    <property type="match status" value="1"/>
</dbReference>